<dbReference type="Proteomes" id="UP000005445">
    <property type="component" value="Segment"/>
</dbReference>
<proteinExistence type="predicted"/>
<keyword evidence="2" id="KW-1185">Reference proteome</keyword>
<protein>
    <submittedName>
        <fullName evidence="1">Gp226</fullName>
    </submittedName>
</protein>
<organism evidence="1 2">
    <name type="scientific">Bacillus phage W.Ph</name>
    <dbReference type="NCBI Taxonomy" id="764595"/>
    <lineage>
        <taxon>Viruses</taxon>
        <taxon>Duplodnaviria</taxon>
        <taxon>Heunggongvirae</taxon>
        <taxon>Uroviricota</taxon>
        <taxon>Caudoviricetes</taxon>
        <taxon>Herelleviridae</taxon>
        <taxon>Bastillevirinae</taxon>
        <taxon>Wphvirus</taxon>
        <taxon>Wphvirus WPh</taxon>
    </lineage>
</organism>
<reference evidence="1 2" key="1">
    <citation type="submission" date="2013-01" db="EMBL/GenBank/DDBJ databases">
        <title>Large myovirus of Bacillus.</title>
        <authorList>
            <person name="Klumpp J."/>
            <person name="Beyer W."/>
            <person name="Loessner M.J."/>
        </authorList>
    </citation>
    <scope>NUCLEOTIDE SEQUENCE [LARGE SCALE GENOMIC DNA]</scope>
</reference>
<evidence type="ECO:0000313" key="2">
    <source>
        <dbReference type="Proteomes" id="UP000005445"/>
    </source>
</evidence>
<accession>G9B1X7</accession>
<name>G9B1X7_9CAUD</name>
<sequence length="122" mass="14727">MSRHSRNRQLKKIHSPMYTVGGTIEIKHCVEGVYFMEMDDSYLELPYVKTYKKDVRKPNYRIRNTKRYKMDKLGNVLRTPNSTYMFGEVYFRKKTRVVFFDIHKEPNRKTKMIDYVTGESNI</sequence>
<dbReference type="OrthoDB" id="14645at10239"/>
<evidence type="ECO:0000313" key="1">
    <source>
        <dbReference type="EMBL" id="ADH03372.1"/>
    </source>
</evidence>
<dbReference type="KEGG" id="vg:11536631"/>
<dbReference type="EMBL" id="HM144387">
    <property type="protein sequence ID" value="ADH03372.1"/>
    <property type="molecule type" value="Genomic_DNA"/>
</dbReference>
<dbReference type="RefSeq" id="YP_004957241.1">
    <property type="nucleotide sequence ID" value="NC_016563.1"/>
</dbReference>
<dbReference type="GeneID" id="11536631"/>